<keyword evidence="12" id="KW-0407">Ion channel</keyword>
<evidence type="ECO:0000256" key="12">
    <source>
        <dbReference type="ARBA" id="ARBA00023303"/>
    </source>
</evidence>
<feature type="transmembrane region" description="Helical" evidence="14">
    <location>
        <begin position="597"/>
        <end position="617"/>
    </location>
</feature>
<dbReference type="SMART" id="SM00079">
    <property type="entry name" value="PBPe"/>
    <property type="match status" value="1"/>
</dbReference>
<dbReference type="InterPro" id="IPR017103">
    <property type="entry name" value="Iontropic_Glu_rcpt_pln"/>
</dbReference>
<dbReference type="OrthoDB" id="5984008at2759"/>
<dbReference type="InterPro" id="IPR028082">
    <property type="entry name" value="Peripla_BP_I"/>
</dbReference>
<dbReference type="Pfam" id="PF00060">
    <property type="entry name" value="Lig_chan"/>
    <property type="match status" value="1"/>
</dbReference>
<name>A0A6A1W9R9_9ROSI</name>
<evidence type="ECO:0000256" key="4">
    <source>
        <dbReference type="ARBA" id="ARBA00022692"/>
    </source>
</evidence>
<evidence type="ECO:0000259" key="16">
    <source>
        <dbReference type="SMART" id="SM00079"/>
    </source>
</evidence>
<dbReference type="FunFam" id="1.10.287.70:FF:000172">
    <property type="entry name" value="Glutamate receptor"/>
    <property type="match status" value="1"/>
</dbReference>
<dbReference type="SUPFAM" id="SSF53822">
    <property type="entry name" value="Periplasmic binding protein-like I"/>
    <property type="match status" value="1"/>
</dbReference>
<dbReference type="PANTHER" id="PTHR18966">
    <property type="entry name" value="IONOTROPIC GLUTAMATE RECEPTOR"/>
    <property type="match status" value="1"/>
</dbReference>
<dbReference type="Proteomes" id="UP000516437">
    <property type="component" value="Chromosome 2"/>
</dbReference>
<evidence type="ECO:0000256" key="14">
    <source>
        <dbReference type="SAM" id="Phobius"/>
    </source>
</evidence>
<dbReference type="FunFam" id="3.40.50.2300:FF:000188">
    <property type="entry name" value="Glutamate receptor"/>
    <property type="match status" value="1"/>
</dbReference>
<comment type="subcellular location">
    <subcellularLocation>
        <location evidence="1">Membrane</location>
        <topology evidence="1">Multi-pass membrane protein</topology>
    </subcellularLocation>
</comment>
<evidence type="ECO:0000313" key="18">
    <source>
        <dbReference type="Proteomes" id="UP000516437"/>
    </source>
</evidence>
<keyword evidence="13" id="KW-1015">Disulfide bond</keyword>
<keyword evidence="8 14" id="KW-0472">Membrane</keyword>
<evidence type="ECO:0000256" key="15">
    <source>
        <dbReference type="SAM" id="SignalP"/>
    </source>
</evidence>
<keyword evidence="7" id="KW-0406">Ion transport</keyword>
<dbReference type="InterPro" id="IPR001828">
    <property type="entry name" value="ANF_lig-bd_rcpt"/>
</dbReference>
<reference evidence="17 18" key="1">
    <citation type="journal article" date="2019" name="Plant Biotechnol. J.">
        <title>The red bayberry genome and genetic basis of sex determination.</title>
        <authorList>
            <person name="Jia H.M."/>
            <person name="Jia H.J."/>
            <person name="Cai Q.L."/>
            <person name="Wang Y."/>
            <person name="Zhao H.B."/>
            <person name="Yang W.F."/>
            <person name="Wang G.Y."/>
            <person name="Li Y.H."/>
            <person name="Zhan D.L."/>
            <person name="Shen Y.T."/>
            <person name="Niu Q.F."/>
            <person name="Chang L."/>
            <person name="Qiu J."/>
            <person name="Zhao L."/>
            <person name="Xie H.B."/>
            <person name="Fu W.Y."/>
            <person name="Jin J."/>
            <person name="Li X.W."/>
            <person name="Jiao Y."/>
            <person name="Zhou C.C."/>
            <person name="Tu T."/>
            <person name="Chai C.Y."/>
            <person name="Gao J.L."/>
            <person name="Fan L.J."/>
            <person name="van de Weg E."/>
            <person name="Wang J.Y."/>
            <person name="Gao Z.S."/>
        </authorList>
    </citation>
    <scope>NUCLEOTIDE SEQUENCE [LARGE SCALE GENOMIC DNA]</scope>
    <source>
        <tissue evidence="17">Leaves</tissue>
    </source>
</reference>
<evidence type="ECO:0000256" key="13">
    <source>
        <dbReference type="PIRSR" id="PIRSR037090-50"/>
    </source>
</evidence>
<feature type="signal peptide" evidence="15">
    <location>
        <begin position="1"/>
        <end position="34"/>
    </location>
</feature>
<evidence type="ECO:0000256" key="1">
    <source>
        <dbReference type="ARBA" id="ARBA00004141"/>
    </source>
</evidence>
<evidence type="ECO:0000256" key="6">
    <source>
        <dbReference type="ARBA" id="ARBA00022989"/>
    </source>
</evidence>
<evidence type="ECO:0000256" key="3">
    <source>
        <dbReference type="ARBA" id="ARBA00022448"/>
    </source>
</evidence>
<evidence type="ECO:0000256" key="9">
    <source>
        <dbReference type="ARBA" id="ARBA00023170"/>
    </source>
</evidence>
<keyword evidence="6 14" id="KW-1133">Transmembrane helix</keyword>
<keyword evidence="3" id="KW-0813">Transport</keyword>
<evidence type="ECO:0000256" key="5">
    <source>
        <dbReference type="ARBA" id="ARBA00022729"/>
    </source>
</evidence>
<dbReference type="GO" id="GO:0015276">
    <property type="term" value="F:ligand-gated monoatomic ion channel activity"/>
    <property type="evidence" value="ECO:0007669"/>
    <property type="project" value="InterPro"/>
</dbReference>
<dbReference type="InterPro" id="IPR044440">
    <property type="entry name" value="GABAb_receptor_plant_PBP1"/>
</dbReference>
<keyword evidence="4 14" id="KW-0812">Transmembrane</keyword>
<dbReference type="InterPro" id="IPR015683">
    <property type="entry name" value="Ionotropic_Glu_rcpt"/>
</dbReference>
<protein>
    <submittedName>
        <fullName evidence="17">Glutamate receptor 2.1</fullName>
    </submittedName>
</protein>
<evidence type="ECO:0000256" key="7">
    <source>
        <dbReference type="ARBA" id="ARBA00023065"/>
    </source>
</evidence>
<dbReference type="GO" id="GO:0016020">
    <property type="term" value="C:membrane"/>
    <property type="evidence" value="ECO:0007669"/>
    <property type="project" value="UniProtKB-SubCell"/>
</dbReference>
<comment type="similarity">
    <text evidence="2">Belongs to the glutamate-gated ion channel (TC 1.A.10.1) family.</text>
</comment>
<evidence type="ECO:0000256" key="11">
    <source>
        <dbReference type="ARBA" id="ARBA00023286"/>
    </source>
</evidence>
<dbReference type="EMBL" id="RXIC02000020">
    <property type="protein sequence ID" value="KAB1221992.1"/>
    <property type="molecule type" value="Genomic_DNA"/>
</dbReference>
<proteinExistence type="inferred from homology"/>
<dbReference type="AlphaFoldDB" id="A0A6A1W9R9"/>
<dbReference type="CDD" id="cd19990">
    <property type="entry name" value="PBP1_GABAb_receptor_plant"/>
    <property type="match status" value="1"/>
</dbReference>
<evidence type="ECO:0000256" key="2">
    <source>
        <dbReference type="ARBA" id="ARBA00008685"/>
    </source>
</evidence>
<dbReference type="Gene3D" id="1.10.287.70">
    <property type="match status" value="1"/>
</dbReference>
<keyword evidence="9 17" id="KW-0675">Receptor</keyword>
<feature type="transmembrane region" description="Helical" evidence="14">
    <location>
        <begin position="659"/>
        <end position="677"/>
    </location>
</feature>
<dbReference type="Gene3D" id="3.40.190.10">
    <property type="entry name" value="Periplasmic binding protein-like II"/>
    <property type="match status" value="1"/>
</dbReference>
<evidence type="ECO:0000256" key="10">
    <source>
        <dbReference type="ARBA" id="ARBA00023180"/>
    </source>
</evidence>
<accession>A0A6A1W9R9</accession>
<keyword evidence="5 15" id="KW-0732">Signal</keyword>
<dbReference type="InterPro" id="IPR001320">
    <property type="entry name" value="Iontro_rcpt_C"/>
</dbReference>
<gene>
    <name evidence="17" type="ORF">CJ030_MR2G018484</name>
</gene>
<keyword evidence="11" id="KW-1071">Ligand-gated ion channel</keyword>
<feature type="disulfide bond" evidence="13">
    <location>
        <begin position="764"/>
        <end position="846"/>
    </location>
</feature>
<feature type="domain" description="Ionotropic glutamate receptor C-terminal" evidence="16">
    <location>
        <begin position="460"/>
        <end position="842"/>
    </location>
</feature>
<dbReference type="PIRSF" id="PIRSF037090">
    <property type="entry name" value="Iontro_Glu-like_rcpt_pln"/>
    <property type="match status" value="1"/>
</dbReference>
<keyword evidence="18" id="KW-1185">Reference proteome</keyword>
<evidence type="ECO:0000313" key="17">
    <source>
        <dbReference type="EMBL" id="KAB1221992.1"/>
    </source>
</evidence>
<comment type="caution">
    <text evidence="17">The sequence shown here is derived from an EMBL/GenBank/DDBJ whole genome shotgun (WGS) entry which is preliminary data.</text>
</comment>
<keyword evidence="10" id="KW-0325">Glycoprotein</keyword>
<dbReference type="Gene3D" id="3.40.50.2300">
    <property type="match status" value="3"/>
</dbReference>
<evidence type="ECO:0000256" key="8">
    <source>
        <dbReference type="ARBA" id="ARBA00023136"/>
    </source>
</evidence>
<dbReference type="Pfam" id="PF01094">
    <property type="entry name" value="ANF_receptor"/>
    <property type="match status" value="1"/>
</dbReference>
<dbReference type="SUPFAM" id="SSF53850">
    <property type="entry name" value="Periplasmic binding protein-like II"/>
    <property type="match status" value="1"/>
</dbReference>
<feature type="chain" id="PRO_5025348987" evidence="15">
    <location>
        <begin position="35"/>
        <end position="1007"/>
    </location>
</feature>
<sequence length="1007" mass="113386">MPFPLVTASMVPRTRLFFPLVVLFLLRLSYRAEADSDKVTGIGIIIDVTTRVGKEEKTAMEIATRRYNNSSKTRKVSLYIRDTRRVTSAAEEMIREKKVEVIIGMHTWPEAALVADVGMQAHIPVISFAAPAMNPPLMPLRWPFLIQMAKNSTEQIKCIADIVHAYNWQRITVIDEDEAYGGDSGMFQLLSEALQNVGSEIEHRLVLPPFSSVSDPERFVQEELIKLLKTQSRVFVVLRSSFEMVTYLFSEAKKMGLVGRDSAWILSDSIANLLDSVNNSVISSMEGALGIKTYYSEIGNSEYQDFYAQFRRKFRAEYPDEDNPNPGIYALRAYDSIGIFVQAIGRMTSNTSSPKKLLDNMLSSNFSGLSGKIHFEAGQLSDTPLVRIVNVVGRRYKEIDFWTPECGFSVNPSEGKGEEKNGSCSGFDTGNFVSGPIIWPGNLNRNPKGWAMPTDSKPLKIGVPGFATFDKYVKVAYGERPNENKYDGFCIQVFFKVLNLLGYHLSYEFEAHNATYDDLVYLVYNKLQFLILIRIMLFMWVEIQYKTYDAVIGDFTILAKRLQYVDFTLPYAESGLAMIVPAKPEGSALMFLKPFTGGLWVVTGAILMYTMLIVWFLERQSNPEFSGPWKNQISTALWFTFSSLFFAHREKIDNNLTRLVIVVWLFVVMVLTSSYTASLSSMLTVQQLQPNVTSIDWLKKNNLKVGCSGNSFVQRYLEDVYQFKSENIVNITEEHMYYEGLKNRTIFAAFLERPYEEVFLNKYCKGYSGTASLNRYGGLGFNLLRKLTSVSYPSTKLMEICSCSATQAFQKGSPIARDFSKAILQLLENGELQQLADDSLTPSHECSTNITSTKPRSLSLQSFGVLYLISVSTSAICFLLSLIQSRSHQQNQEAREGNFTPDDEIVWKKVVKLVRNFRIIPGRAAAVTETSESIWTKGLGLARCFHIKNSGRNPTMADTASTNEDAANVHDVIQIQESAVSQTAQQHSHATDLPAIFICTERASHTE</sequence>
<organism evidence="17 18">
    <name type="scientific">Morella rubra</name>
    <name type="common">Chinese bayberry</name>
    <dbReference type="NCBI Taxonomy" id="262757"/>
    <lineage>
        <taxon>Eukaryota</taxon>
        <taxon>Viridiplantae</taxon>
        <taxon>Streptophyta</taxon>
        <taxon>Embryophyta</taxon>
        <taxon>Tracheophyta</taxon>
        <taxon>Spermatophyta</taxon>
        <taxon>Magnoliopsida</taxon>
        <taxon>eudicotyledons</taxon>
        <taxon>Gunneridae</taxon>
        <taxon>Pentapetalae</taxon>
        <taxon>rosids</taxon>
        <taxon>fabids</taxon>
        <taxon>Fagales</taxon>
        <taxon>Myricaceae</taxon>
        <taxon>Morella</taxon>
    </lineage>
</organism>